<protein>
    <submittedName>
        <fullName evidence="1">Uncharacterized protein</fullName>
    </submittedName>
</protein>
<dbReference type="AlphaFoldDB" id="A0A2S5DA85"/>
<dbReference type="EMBL" id="PQWB01000208">
    <property type="protein sequence ID" value="POZ59954.1"/>
    <property type="molecule type" value="Genomic_DNA"/>
</dbReference>
<keyword evidence="2" id="KW-1185">Reference proteome</keyword>
<evidence type="ECO:0000313" key="1">
    <source>
        <dbReference type="EMBL" id="POZ59954.1"/>
    </source>
</evidence>
<proteinExistence type="predicted"/>
<name>A0A2S5DA85_9NEIS</name>
<organism evidence="1 2">
    <name type="scientific">Chromobacterium alticapitis</name>
    <dbReference type="NCBI Taxonomy" id="2073169"/>
    <lineage>
        <taxon>Bacteria</taxon>
        <taxon>Pseudomonadati</taxon>
        <taxon>Pseudomonadota</taxon>
        <taxon>Betaproteobacteria</taxon>
        <taxon>Neisseriales</taxon>
        <taxon>Chromobacteriaceae</taxon>
        <taxon>Chromobacterium</taxon>
    </lineage>
</organism>
<gene>
    <name evidence="1" type="ORF">C2I19_21455</name>
</gene>
<dbReference type="OrthoDB" id="6166219at2"/>
<sequence length="112" mass="12693">MLDQLQSEDFLPLIGQSCRFQSQQQPEVELRIQSVRQKPLSQVPGWETTQRTPFVVELVAGDTASLLVDAVGRLQLPATADLPERVLDNVWISRTGAMGRDRSYCYFQLPFN</sequence>
<dbReference type="RefSeq" id="WP_103904590.1">
    <property type="nucleotide sequence ID" value="NZ_PQWB01000208.1"/>
</dbReference>
<accession>A0A2S5DA85</accession>
<comment type="caution">
    <text evidence="1">The sequence shown here is derived from an EMBL/GenBank/DDBJ whole genome shotgun (WGS) entry which is preliminary data.</text>
</comment>
<reference evidence="2" key="1">
    <citation type="submission" date="2018-02" db="EMBL/GenBank/DDBJ databases">
        <authorList>
            <person name="O'Hara-Hanley K."/>
            <person name="Soby S."/>
        </authorList>
    </citation>
    <scope>NUCLEOTIDE SEQUENCE [LARGE SCALE GENOMIC DNA]</scope>
    <source>
        <strain evidence="2">MWU14-2602</strain>
    </source>
</reference>
<dbReference type="Proteomes" id="UP000237082">
    <property type="component" value="Unassembled WGS sequence"/>
</dbReference>
<evidence type="ECO:0000313" key="2">
    <source>
        <dbReference type="Proteomes" id="UP000237082"/>
    </source>
</evidence>